<accession>A0A8H5A4W8</accession>
<dbReference type="InterPro" id="IPR001753">
    <property type="entry name" value="Enoyl-CoA_hydra/iso"/>
</dbReference>
<dbReference type="Gene3D" id="3.90.226.10">
    <property type="entry name" value="2-enoyl-CoA Hydratase, Chain A, domain 1"/>
    <property type="match status" value="1"/>
</dbReference>
<dbReference type="SUPFAM" id="SSF51197">
    <property type="entry name" value="Clavaminate synthase-like"/>
    <property type="match status" value="1"/>
</dbReference>
<dbReference type="Pfam" id="PF00378">
    <property type="entry name" value="ECH_1"/>
    <property type="match status" value="1"/>
</dbReference>
<dbReference type="EMBL" id="JAAFOW010001910">
    <property type="protein sequence ID" value="KAF5258728.1"/>
    <property type="molecule type" value="Genomic_DNA"/>
</dbReference>
<dbReference type="InterPro" id="IPR008775">
    <property type="entry name" value="Phytyl_CoA_dOase-like"/>
</dbReference>
<reference evidence="3" key="1">
    <citation type="submission" date="2020-02" db="EMBL/GenBank/DDBJ databases">
        <title>Identification and distribution of gene clusters putatively required for synthesis of sphingolipid metabolism inhibitors in phylogenetically diverse species of the filamentous fungus Fusarium.</title>
        <authorList>
            <person name="Kim H.-S."/>
            <person name="Busman M."/>
            <person name="Brown D.W."/>
            <person name="Divon H."/>
            <person name="Uhlig S."/>
            <person name="Proctor R.H."/>
        </authorList>
    </citation>
    <scope>NUCLEOTIDE SEQUENCE [LARGE SCALE GENOMIC DNA]</scope>
    <source>
        <strain evidence="3">NRRL 39464</strain>
    </source>
</reference>
<dbReference type="Gene3D" id="2.60.120.620">
    <property type="entry name" value="q2cbj1_9rhob like domain"/>
    <property type="match status" value="1"/>
</dbReference>
<dbReference type="InterPro" id="IPR029045">
    <property type="entry name" value="ClpP/crotonase-like_dom_sf"/>
</dbReference>
<dbReference type="AlphaFoldDB" id="A0A8H5A4W8"/>
<dbReference type="PANTHER" id="PTHR43684">
    <property type="match status" value="1"/>
</dbReference>
<dbReference type="Pfam" id="PF05721">
    <property type="entry name" value="PhyH"/>
    <property type="match status" value="1"/>
</dbReference>
<sequence>MPEAPNSIINRETGAEKRLGRKSATVDPHLQKLIDQTLLYGYVVIPNAFTNAEVEEANTELRRLASSPHAGPAVSGGRNKVFDKFVLHPDVLGLNEYFLDQGFLLNAFHSINIQPGEAPQIIHHDDGFITIPRPHRPFGTAIMVALDSYTKTNGATVVVPKSHTWDSSHVPTPGEAEPVIMERGSLVYFLGTLWHGGGKNVSEKERRALTVQYCQPWVRPLENQILAVDWEKLDELPPRLVDMLGYQVGAPFVGYLLKSTASGNVTGQARISKLAIKRSTFFNMSATIEVPASYSSLPFKNITISHVPADSPSATNVLILAFNRPDKHNAVTENLLTELETAYRVIDQDERVRAVVLTGAGKAFCAGADLQVGFSGLMAHKESEESIARYRDQGGRVALAIANCTKPTIVAINGPAAGFGLTVTFPATIRVAWSGAKVALPFARLGLSLESCSAYFLPRLVGLAKAMHIVTTGETYFASDPLVSPLFSKLLPTPEETVAYAVELASNIGENTSLTSTKLMRDMLLYNSETPEEMHKLDSKVFISLVGSQDNVAGIKGITKKQHPDFSGTFDRNAVPFWPWWDAEKDEQSRAKL</sequence>
<dbReference type="CDD" id="cd06558">
    <property type="entry name" value="crotonase-like"/>
    <property type="match status" value="1"/>
</dbReference>
<dbReference type="Proteomes" id="UP000558688">
    <property type="component" value="Unassembled WGS sequence"/>
</dbReference>
<gene>
    <name evidence="3" type="ORF">FOXYS1_10682</name>
</gene>
<dbReference type="InterPro" id="IPR051053">
    <property type="entry name" value="ECH/Chromodomain_protein"/>
</dbReference>
<name>A0A8H5A4W8_FUSOX</name>
<evidence type="ECO:0000313" key="3">
    <source>
        <dbReference type="EMBL" id="KAF5258728.1"/>
    </source>
</evidence>
<dbReference type="PANTHER" id="PTHR43684:SF4">
    <property type="entry name" value="ENOYL-COA HYDRATASE_ISOMERASE FAMILY PROTEIN (AFU_ORTHOLOGUE AFUA_1G01890)"/>
    <property type="match status" value="1"/>
</dbReference>
<comment type="similarity">
    <text evidence="1">Belongs to the enoyl-CoA hydratase/isomerase family.</text>
</comment>
<evidence type="ECO:0000256" key="2">
    <source>
        <dbReference type="SAM" id="MobiDB-lite"/>
    </source>
</evidence>
<comment type="caution">
    <text evidence="3">The sequence shown here is derived from an EMBL/GenBank/DDBJ whole genome shotgun (WGS) entry which is preliminary data.</text>
</comment>
<dbReference type="SUPFAM" id="SSF52096">
    <property type="entry name" value="ClpP/crotonase"/>
    <property type="match status" value="1"/>
</dbReference>
<evidence type="ECO:0000256" key="1">
    <source>
        <dbReference type="ARBA" id="ARBA00005254"/>
    </source>
</evidence>
<proteinExistence type="inferred from homology"/>
<protein>
    <submittedName>
        <fullName evidence="3">Uncharacterized protein</fullName>
    </submittedName>
</protein>
<organism evidence="3 4">
    <name type="scientific">Fusarium oxysporum</name>
    <name type="common">Fusarium vascular wilt</name>
    <dbReference type="NCBI Taxonomy" id="5507"/>
    <lineage>
        <taxon>Eukaryota</taxon>
        <taxon>Fungi</taxon>
        <taxon>Dikarya</taxon>
        <taxon>Ascomycota</taxon>
        <taxon>Pezizomycotina</taxon>
        <taxon>Sordariomycetes</taxon>
        <taxon>Hypocreomycetidae</taxon>
        <taxon>Hypocreales</taxon>
        <taxon>Nectriaceae</taxon>
        <taxon>Fusarium</taxon>
        <taxon>Fusarium oxysporum species complex</taxon>
    </lineage>
</organism>
<feature type="region of interest" description="Disordered" evidence="2">
    <location>
        <begin position="1"/>
        <end position="22"/>
    </location>
</feature>
<evidence type="ECO:0000313" key="4">
    <source>
        <dbReference type="Proteomes" id="UP000558688"/>
    </source>
</evidence>